<keyword evidence="3" id="KW-0479">Metal-binding</keyword>
<dbReference type="Pfam" id="PF04205">
    <property type="entry name" value="FMN_bind"/>
    <property type="match status" value="1"/>
</dbReference>
<keyword evidence="7" id="KW-1133">Transmembrane helix</keyword>
<feature type="transmembrane region" description="Helical" evidence="7">
    <location>
        <begin position="211"/>
        <end position="235"/>
    </location>
</feature>
<keyword evidence="2" id="KW-0004">4Fe-4S</keyword>
<organism evidence="9 10">
    <name type="scientific">Desulfitobacterium dehalogenans</name>
    <dbReference type="NCBI Taxonomy" id="36854"/>
    <lineage>
        <taxon>Bacteria</taxon>
        <taxon>Bacillati</taxon>
        <taxon>Bacillota</taxon>
        <taxon>Clostridia</taxon>
        <taxon>Eubacteriales</taxon>
        <taxon>Desulfitobacteriaceae</taxon>
        <taxon>Desulfitobacterium</taxon>
    </lineage>
</organism>
<evidence type="ECO:0000256" key="7">
    <source>
        <dbReference type="SAM" id="Phobius"/>
    </source>
</evidence>
<dbReference type="InterPro" id="IPR051684">
    <property type="entry name" value="Electron_Trans/Redox"/>
</dbReference>
<evidence type="ECO:0000256" key="2">
    <source>
        <dbReference type="ARBA" id="ARBA00022485"/>
    </source>
</evidence>
<feature type="transmembrane region" description="Helical" evidence="7">
    <location>
        <begin position="343"/>
        <end position="361"/>
    </location>
</feature>
<dbReference type="GO" id="GO:0051539">
    <property type="term" value="F:4 iron, 4 sulfur cluster binding"/>
    <property type="evidence" value="ECO:0007669"/>
    <property type="project" value="UniProtKB-KW"/>
</dbReference>
<evidence type="ECO:0000256" key="1">
    <source>
        <dbReference type="ARBA" id="ARBA00022448"/>
    </source>
</evidence>
<protein>
    <submittedName>
        <fullName evidence="9">4Fe-4S binding protein</fullName>
    </submittedName>
</protein>
<accession>A0A7C6Z2J8</accession>
<keyword evidence="5" id="KW-0408">Iron</keyword>
<keyword evidence="4" id="KW-0249">Electron transport</keyword>
<evidence type="ECO:0000256" key="5">
    <source>
        <dbReference type="ARBA" id="ARBA00023004"/>
    </source>
</evidence>
<dbReference type="GO" id="GO:0010181">
    <property type="term" value="F:FMN binding"/>
    <property type="evidence" value="ECO:0007669"/>
    <property type="project" value="InterPro"/>
</dbReference>
<evidence type="ECO:0000259" key="8">
    <source>
        <dbReference type="SMART" id="SM00900"/>
    </source>
</evidence>
<evidence type="ECO:0000256" key="3">
    <source>
        <dbReference type="ARBA" id="ARBA00022723"/>
    </source>
</evidence>
<dbReference type="PANTHER" id="PTHR30176:SF3">
    <property type="entry name" value="FERREDOXIN-TYPE PROTEIN NAPH"/>
    <property type="match status" value="1"/>
</dbReference>
<dbReference type="GO" id="GO:0005886">
    <property type="term" value="C:plasma membrane"/>
    <property type="evidence" value="ECO:0007669"/>
    <property type="project" value="TreeGrafter"/>
</dbReference>
<keyword evidence="7" id="KW-0472">Membrane</keyword>
<evidence type="ECO:0000256" key="6">
    <source>
        <dbReference type="ARBA" id="ARBA00023014"/>
    </source>
</evidence>
<feature type="domain" description="FMN-binding" evidence="8">
    <location>
        <begin position="82"/>
        <end position="165"/>
    </location>
</feature>
<sequence length="465" mass="51482">MLNTQFNKAKGKTGVIVFACLLLLVTFIYQQGTNKQDLLGLLQQGEPSASQFEEVEGAYKSYALYNQEGAFLSYGVISSASGYGGPITMLTIVSEEGKIANVVLLDDSETPLYLKKVLAAGYPGNFLGKTVSEPLETHEDIDIVSGATRTAEGMMLAVEKGMYQVGENHLGLKVPPLKTFHAQWQDGLVVLMLALAILASSRNMKKLRPWILVAAVLVLGFMENASLTIANYMSIIALKMPTFSERPIWYVMVIGVFLITLFWGRNFYCSWLCPFGAVQEGTYRALNLANYHPHPRLVTIARKSRWFFLWLAALLALLLNNPGIASYEPFSVFFDADGNTSQWIIMGIILLFSIFILRFWCRCFCPVGAFLDFTALCKRKASAFLERKSIPPKSDEKEEIRGEEWDKMEAAPGREEGCQGQCAGCPKEEAQQTSLLTSSDKILAVGIGVLWVLIIGALLQNIGLF</sequence>
<keyword evidence="6" id="KW-0411">Iron-sulfur</keyword>
<keyword evidence="7" id="KW-0812">Transmembrane</keyword>
<keyword evidence="1" id="KW-0813">Transport</keyword>
<dbReference type="PANTHER" id="PTHR30176">
    <property type="entry name" value="FERREDOXIN-TYPE PROTEIN NAPH"/>
    <property type="match status" value="1"/>
</dbReference>
<dbReference type="GO" id="GO:0046872">
    <property type="term" value="F:metal ion binding"/>
    <property type="evidence" value="ECO:0007669"/>
    <property type="project" value="UniProtKB-KW"/>
</dbReference>
<evidence type="ECO:0000256" key="4">
    <source>
        <dbReference type="ARBA" id="ARBA00022982"/>
    </source>
</evidence>
<feature type="transmembrane region" description="Helical" evidence="7">
    <location>
        <begin position="306"/>
        <end position="323"/>
    </location>
</feature>
<name>A0A7C6Z2J8_9FIRM</name>
<dbReference type="InterPro" id="IPR007329">
    <property type="entry name" value="FMN-bd"/>
</dbReference>
<comment type="caution">
    <text evidence="9">The sequence shown here is derived from an EMBL/GenBank/DDBJ whole genome shotgun (WGS) entry which is preliminary data.</text>
</comment>
<feature type="transmembrane region" description="Helical" evidence="7">
    <location>
        <begin position="247"/>
        <end position="264"/>
    </location>
</feature>
<proteinExistence type="predicted"/>
<dbReference type="Pfam" id="PF12801">
    <property type="entry name" value="Fer4_5"/>
    <property type="match status" value="2"/>
</dbReference>
<dbReference type="SMART" id="SM00900">
    <property type="entry name" value="FMN_bind"/>
    <property type="match status" value="1"/>
</dbReference>
<gene>
    <name evidence="9" type="ORF">GX523_02650</name>
</gene>
<feature type="transmembrane region" description="Helical" evidence="7">
    <location>
        <begin position="442"/>
        <end position="462"/>
    </location>
</feature>
<evidence type="ECO:0000313" key="9">
    <source>
        <dbReference type="EMBL" id="HHY25651.1"/>
    </source>
</evidence>
<evidence type="ECO:0000313" key="10">
    <source>
        <dbReference type="Proteomes" id="UP000553059"/>
    </source>
</evidence>
<dbReference type="Proteomes" id="UP000553059">
    <property type="component" value="Unassembled WGS sequence"/>
</dbReference>
<reference evidence="9 10" key="1">
    <citation type="journal article" date="2020" name="Biotechnol. Biofuels">
        <title>New insights from the biogas microbiome by comprehensive genome-resolved metagenomics of nearly 1600 species originating from multiple anaerobic digesters.</title>
        <authorList>
            <person name="Campanaro S."/>
            <person name="Treu L."/>
            <person name="Rodriguez-R L.M."/>
            <person name="Kovalovszki A."/>
            <person name="Ziels R.M."/>
            <person name="Maus I."/>
            <person name="Zhu X."/>
            <person name="Kougias P.G."/>
            <person name="Basile A."/>
            <person name="Luo G."/>
            <person name="Schluter A."/>
            <person name="Konstantinidis K.T."/>
            <person name="Angelidaki I."/>
        </authorList>
    </citation>
    <scope>NUCLEOTIDE SEQUENCE [LARGE SCALE GENOMIC DNA]</scope>
    <source>
        <strain evidence="9">AS05jafATM_4</strain>
    </source>
</reference>
<dbReference type="EMBL" id="DUTF01000060">
    <property type="protein sequence ID" value="HHY25651.1"/>
    <property type="molecule type" value="Genomic_DNA"/>
</dbReference>
<dbReference type="AlphaFoldDB" id="A0A7C6Z2J8"/>
<dbReference type="InterPro" id="IPR017896">
    <property type="entry name" value="4Fe4S_Fe-S-bd"/>
</dbReference>